<keyword evidence="16" id="KW-1185">Reference proteome</keyword>
<dbReference type="Proteomes" id="UP000280296">
    <property type="component" value="Unassembled WGS sequence"/>
</dbReference>
<comment type="pathway">
    <text evidence="1">Amino-acid degradation; L-proline degradation into L-glutamate; L-glutamate from L-proline: step 2/2.</text>
</comment>
<dbReference type="Gene3D" id="3.40.605.10">
    <property type="entry name" value="Aldehyde Dehydrogenase, Chain A, domain 1"/>
    <property type="match status" value="1"/>
</dbReference>
<dbReference type="Gene3D" id="3.40.309.10">
    <property type="entry name" value="Aldehyde Dehydrogenase, Chain A, domain 2"/>
    <property type="match status" value="1"/>
</dbReference>
<gene>
    <name evidence="15" type="ORF">TsocGM_00365</name>
</gene>
<evidence type="ECO:0000256" key="1">
    <source>
        <dbReference type="ARBA" id="ARBA00004786"/>
    </source>
</evidence>
<dbReference type="GO" id="GO:0004657">
    <property type="term" value="F:proline dehydrogenase activity"/>
    <property type="evidence" value="ECO:0007669"/>
    <property type="project" value="InterPro"/>
</dbReference>
<sequence>MGRTNPREGAVMATTIGPLAATGGRAVEERTLEIGRGLFRAIGRGGSPLDRSWWDDQLLGLTMDDPEVKVQLFRFIDALPMLIEPSSVRRHLLEYLAEAGARLPTIVAMPLAMAPPGPIGDKMLAGMARAAATRMARRFIAGSTPEEAFRTVLALRRQRVAFTADLLGEAVITEDEADSYRDTCIALIRGLSGPLAEEPEIRQIDRDDRGPIPRVNLSLKLTSLTARFDPTAAEATSDRVLSRLRPILREAIDRGAFVNIDMEQYAYKDLTYSIFRRALDEPEFHAYPHFGIVCQAYLRDAEADLRSLRDWVERRGTPVTIRLVKGAYWDFEVLHARQLGWPVPVFTRKWETDACFERCSDFLLDHRQWLRPAFGSHNVRSLAHAMAAAEVRSIPIDAFEVQILHGMGDPIRRALLGRGHRVRVYTPYGAMLPGMAYLVRRLLENTSNESFLKASAHGDLPIDELLRSPQEVGTMRSAVVRPRVEPEPEPGTLPPFANQPPVDFSRSENRDRMRAALGSVREQLGLDLPLLIGAEQVRTDDRIVSENPSNSQVVVALASKASREHADRALAIAEKAAPSWSSRPARERADVLLRAAEILRGRLFELAAWEVFECAKPWPEATADVDEAIDFCEFYARRMIELASPRRRDVPGETNRLEYFGRGVAAVIPPWNFPLAIPCGMTVAALVAGCPVVLKPAEQSPAMAWHLVRILREAGAPPEVVQYLPGEGEEAGAALVEDPRTAIIAFTGSKAVGLAINRTAAEVRPGQPHVKRVIAEMGGKNAVIIDDDADLDEAVVGVLSSAFGYAGQKCSAASRAIVLEGVYDTFVSRLAAALPSWTVGPADDPDTAVPPVINREALDRVERYKQIARAEGRVVAEAVLGPLRDRGHYVGPLIVADVSPHARIAQEEIFGPVLAVIRARDLDEALQIANGVEYALVGGLYSRSPAHIETVRRRFLVGNLYINRPCTGALVDRQPFGGFKMSGIGTKAGGPDYLLEFLLARSITENTMRRGFAPDLDEFTDDGAEAETKAGR</sequence>
<keyword evidence="4" id="KW-0520">NAD</keyword>
<dbReference type="AlphaFoldDB" id="A0A432MQM1"/>
<dbReference type="Gene3D" id="3.20.20.220">
    <property type="match status" value="1"/>
</dbReference>
<evidence type="ECO:0000256" key="8">
    <source>
        <dbReference type="PIRSR" id="PIRSR000197-1"/>
    </source>
</evidence>
<dbReference type="InterPro" id="IPR015590">
    <property type="entry name" value="Aldehyde_DH_dom"/>
</dbReference>
<evidence type="ECO:0000256" key="2">
    <source>
        <dbReference type="ARBA" id="ARBA00012884"/>
    </source>
</evidence>
<dbReference type="EMBL" id="RYZH01000001">
    <property type="protein sequence ID" value="RUL89660.1"/>
    <property type="molecule type" value="Genomic_DNA"/>
</dbReference>
<dbReference type="OrthoDB" id="4503395at2"/>
<dbReference type="Pfam" id="PF18083">
    <property type="entry name" value="PutA_N"/>
    <property type="match status" value="1"/>
</dbReference>
<feature type="domain" description="Aldehyde dehydrogenase" evidence="12">
    <location>
        <begin position="541"/>
        <end position="1001"/>
    </location>
</feature>
<dbReference type="InterPro" id="IPR002872">
    <property type="entry name" value="Proline_DH_dom"/>
</dbReference>
<dbReference type="InterPro" id="IPR041514">
    <property type="entry name" value="PutA_N"/>
</dbReference>
<dbReference type="SUPFAM" id="SSF53720">
    <property type="entry name" value="ALDH-like"/>
    <property type="match status" value="1"/>
</dbReference>
<reference evidence="15 16" key="1">
    <citation type="submission" date="2018-12" db="EMBL/GenBank/DDBJ databases">
        <authorList>
            <person name="Toschakov S.V."/>
        </authorList>
    </citation>
    <scope>NUCLEOTIDE SEQUENCE [LARGE SCALE GENOMIC DNA]</scope>
    <source>
        <strain evidence="15 16">GM2012</strain>
    </source>
</reference>
<dbReference type="PROSITE" id="PS00070">
    <property type="entry name" value="ALDEHYDE_DEHYDR_CYS"/>
    <property type="match status" value="1"/>
</dbReference>
<name>A0A432MQM1_9BACT</name>
<feature type="active site" evidence="8">
    <location>
        <position position="810"/>
    </location>
</feature>
<evidence type="ECO:0000256" key="10">
    <source>
        <dbReference type="RuleBase" id="RU003345"/>
    </source>
</evidence>
<accession>A0A432MQM1</accession>
<proteinExistence type="inferred from homology"/>
<evidence type="ECO:0000259" key="14">
    <source>
        <dbReference type="Pfam" id="PF18083"/>
    </source>
</evidence>
<dbReference type="InterPro" id="IPR025703">
    <property type="entry name" value="Bifunct_PutA"/>
</dbReference>
<dbReference type="PROSITE" id="PS00687">
    <property type="entry name" value="ALDEHYDE_DEHYDR_GLU"/>
    <property type="match status" value="1"/>
</dbReference>
<dbReference type="FunFam" id="3.40.309.10:FF:000005">
    <property type="entry name" value="1-pyrroline-5-carboxylate dehydrogenase 1"/>
    <property type="match status" value="1"/>
</dbReference>
<dbReference type="SUPFAM" id="SSF51730">
    <property type="entry name" value="FAD-linked oxidoreductase"/>
    <property type="match status" value="1"/>
</dbReference>
<evidence type="ECO:0000313" key="16">
    <source>
        <dbReference type="Proteomes" id="UP000280296"/>
    </source>
</evidence>
<dbReference type="GO" id="GO:0003700">
    <property type="term" value="F:DNA-binding transcription factor activity"/>
    <property type="evidence" value="ECO:0007669"/>
    <property type="project" value="InterPro"/>
</dbReference>
<dbReference type="Pfam" id="PF01619">
    <property type="entry name" value="Pro_dh"/>
    <property type="match status" value="1"/>
</dbReference>
<protein>
    <recommendedName>
        <fullName evidence="5">L-glutamate gamma-semialdehyde dehydrogenase</fullName>
        <ecNumber evidence="2">1.2.1.88</ecNumber>
    </recommendedName>
    <alternativeName>
        <fullName evidence="5">L-glutamate gamma-semialdehyde dehydrogenase</fullName>
    </alternativeName>
</protein>
<evidence type="ECO:0000256" key="3">
    <source>
        <dbReference type="ARBA" id="ARBA00023002"/>
    </source>
</evidence>
<feature type="region of interest" description="Disordered" evidence="11">
    <location>
        <begin position="482"/>
        <end position="507"/>
    </location>
</feature>
<dbReference type="InterPro" id="IPR016162">
    <property type="entry name" value="Ald_DH_N"/>
</dbReference>
<feature type="active site" evidence="8 9">
    <location>
        <position position="776"/>
    </location>
</feature>
<reference evidence="15 16" key="2">
    <citation type="submission" date="2019-01" db="EMBL/GenBank/DDBJ databases">
        <title>Tautonia sociabilis, a novel thermotolerant planctomycete of Isosphaeraceae family, isolated from a 4000 m deep subterranean habitat.</title>
        <authorList>
            <person name="Kovaleva O.L."/>
            <person name="Elcheninov A.G."/>
            <person name="Van Heerden E."/>
            <person name="Toshchakov S.V."/>
            <person name="Novikov A."/>
            <person name="Bonch-Osmolovskaya E.A."/>
            <person name="Kublanov I.V."/>
        </authorList>
    </citation>
    <scope>NUCLEOTIDE SEQUENCE [LARGE SCALE GENOMIC DNA]</scope>
    <source>
        <strain evidence="15 16">GM2012</strain>
    </source>
</reference>
<evidence type="ECO:0000313" key="15">
    <source>
        <dbReference type="EMBL" id="RUL89660.1"/>
    </source>
</evidence>
<dbReference type="PANTHER" id="PTHR42862">
    <property type="entry name" value="DELTA-1-PYRROLINE-5-CARBOXYLATE DEHYDROGENASE 1, ISOFORM A-RELATED"/>
    <property type="match status" value="1"/>
</dbReference>
<feature type="domain" description="Proline dehydrogenase" evidence="13">
    <location>
        <begin position="150"/>
        <end position="453"/>
    </location>
</feature>
<comment type="caution">
    <text evidence="15">The sequence shown here is derived from an EMBL/GenBank/DDBJ whole genome shotgun (WGS) entry which is preliminary data.</text>
</comment>
<evidence type="ECO:0000259" key="12">
    <source>
        <dbReference type="Pfam" id="PF00171"/>
    </source>
</evidence>
<dbReference type="InterPro" id="IPR016160">
    <property type="entry name" value="Ald_DH_CS_CYS"/>
</dbReference>
<comment type="catalytic activity">
    <reaction evidence="6">
        <text>L-glutamate 5-semialdehyde + NAD(+) + H2O = L-glutamate + NADH + 2 H(+)</text>
        <dbReference type="Rhea" id="RHEA:30235"/>
        <dbReference type="ChEBI" id="CHEBI:15377"/>
        <dbReference type="ChEBI" id="CHEBI:15378"/>
        <dbReference type="ChEBI" id="CHEBI:29985"/>
        <dbReference type="ChEBI" id="CHEBI:57540"/>
        <dbReference type="ChEBI" id="CHEBI:57945"/>
        <dbReference type="ChEBI" id="CHEBI:58066"/>
        <dbReference type="EC" id="1.2.1.88"/>
    </reaction>
</comment>
<dbReference type="PIRSF" id="PIRSF000197">
    <property type="entry name" value="Bifunct_PutA"/>
    <property type="match status" value="1"/>
</dbReference>
<organism evidence="15 16">
    <name type="scientific">Tautonia sociabilis</name>
    <dbReference type="NCBI Taxonomy" id="2080755"/>
    <lineage>
        <taxon>Bacteria</taxon>
        <taxon>Pseudomonadati</taxon>
        <taxon>Planctomycetota</taxon>
        <taxon>Planctomycetia</taxon>
        <taxon>Isosphaerales</taxon>
        <taxon>Isosphaeraceae</taxon>
        <taxon>Tautonia</taxon>
    </lineage>
</organism>
<evidence type="ECO:0000256" key="9">
    <source>
        <dbReference type="PROSITE-ProRule" id="PRU10007"/>
    </source>
</evidence>
<dbReference type="InterPro" id="IPR029041">
    <property type="entry name" value="FAD-linked_oxidoreductase-like"/>
</dbReference>
<dbReference type="Pfam" id="PF00171">
    <property type="entry name" value="Aldedh"/>
    <property type="match status" value="1"/>
</dbReference>
<dbReference type="InterPro" id="IPR029510">
    <property type="entry name" value="Ald_DH_CS_GLU"/>
</dbReference>
<dbReference type="GO" id="GO:0003842">
    <property type="term" value="F:L-glutamate gamma-semialdehyde dehydrogenase activity"/>
    <property type="evidence" value="ECO:0007669"/>
    <property type="project" value="UniProtKB-EC"/>
</dbReference>
<dbReference type="InterPro" id="IPR016163">
    <property type="entry name" value="Ald_DH_C"/>
</dbReference>
<dbReference type="CDD" id="cd07124">
    <property type="entry name" value="ALDH_PutA-P5CDH-RocA"/>
    <property type="match status" value="1"/>
</dbReference>
<comment type="similarity">
    <text evidence="7">Belongs to the aldehyde dehydrogenase family. RocA subfamily.</text>
</comment>
<dbReference type="PANTHER" id="PTHR42862:SF1">
    <property type="entry name" value="DELTA-1-PYRROLINE-5-CARBOXYLATE DEHYDROGENASE 2, ISOFORM A-RELATED"/>
    <property type="match status" value="1"/>
</dbReference>
<evidence type="ECO:0000259" key="13">
    <source>
        <dbReference type="Pfam" id="PF01619"/>
    </source>
</evidence>
<evidence type="ECO:0000256" key="7">
    <source>
        <dbReference type="ARBA" id="ARBA00061617"/>
    </source>
</evidence>
<keyword evidence="3 10" id="KW-0560">Oxidoreductase</keyword>
<feature type="domain" description="Proline utilization A N-terminal" evidence="14">
    <location>
        <begin position="28"/>
        <end position="139"/>
    </location>
</feature>
<dbReference type="InterPro" id="IPR005932">
    <property type="entry name" value="RocA"/>
</dbReference>
<evidence type="ECO:0000256" key="5">
    <source>
        <dbReference type="ARBA" id="ARBA00032259"/>
    </source>
</evidence>
<dbReference type="GO" id="GO:0009898">
    <property type="term" value="C:cytoplasmic side of plasma membrane"/>
    <property type="evidence" value="ECO:0007669"/>
    <property type="project" value="TreeGrafter"/>
</dbReference>
<evidence type="ECO:0000256" key="4">
    <source>
        <dbReference type="ARBA" id="ARBA00023027"/>
    </source>
</evidence>
<dbReference type="FunFam" id="3.40.605.10:FF:000045">
    <property type="entry name" value="1-pyrroline-5-carboxylate dehydrogenase 1"/>
    <property type="match status" value="1"/>
</dbReference>
<dbReference type="InterPro" id="IPR050485">
    <property type="entry name" value="Proline_metab_enzyme"/>
</dbReference>
<evidence type="ECO:0000256" key="11">
    <source>
        <dbReference type="SAM" id="MobiDB-lite"/>
    </source>
</evidence>
<dbReference type="GO" id="GO:0010133">
    <property type="term" value="P:L-proline catabolic process to L-glutamate"/>
    <property type="evidence" value="ECO:0007669"/>
    <property type="project" value="InterPro"/>
</dbReference>
<dbReference type="EC" id="1.2.1.88" evidence="2"/>
<evidence type="ECO:0000256" key="6">
    <source>
        <dbReference type="ARBA" id="ARBA00048142"/>
    </source>
</evidence>
<dbReference type="InterPro" id="IPR016161">
    <property type="entry name" value="Ald_DH/histidinol_DH"/>
</dbReference>